<evidence type="ECO:0000256" key="4">
    <source>
        <dbReference type="SAM" id="MobiDB-lite"/>
    </source>
</evidence>
<keyword evidence="7" id="KW-1185">Reference proteome</keyword>
<dbReference type="SUPFAM" id="SSF53474">
    <property type="entry name" value="alpha/beta-Hydrolases"/>
    <property type="match status" value="1"/>
</dbReference>
<evidence type="ECO:0000256" key="3">
    <source>
        <dbReference type="RuleBase" id="RU361235"/>
    </source>
</evidence>
<evidence type="ECO:0000259" key="5">
    <source>
        <dbReference type="Pfam" id="PF00135"/>
    </source>
</evidence>
<dbReference type="InterPro" id="IPR029058">
    <property type="entry name" value="AB_hydrolase_fold"/>
</dbReference>
<feature type="chain" id="PRO_5044995203" description="Carboxylic ester hydrolase" evidence="3">
    <location>
        <begin position="23"/>
        <end position="576"/>
    </location>
</feature>
<keyword evidence="3" id="KW-0732">Signal</keyword>
<evidence type="ECO:0000256" key="1">
    <source>
        <dbReference type="ARBA" id="ARBA00005964"/>
    </source>
</evidence>
<dbReference type="PANTHER" id="PTHR11559">
    <property type="entry name" value="CARBOXYLESTERASE"/>
    <property type="match status" value="1"/>
</dbReference>
<comment type="similarity">
    <text evidence="1 3">Belongs to the type-B carboxylesterase/lipase family.</text>
</comment>
<dbReference type="Gene3D" id="3.40.50.1820">
    <property type="entry name" value="alpha/beta hydrolase"/>
    <property type="match status" value="1"/>
</dbReference>
<feature type="region of interest" description="Disordered" evidence="4">
    <location>
        <begin position="529"/>
        <end position="554"/>
    </location>
</feature>
<dbReference type="InterPro" id="IPR019826">
    <property type="entry name" value="Carboxylesterase_B_AS"/>
</dbReference>
<gene>
    <name evidence="6" type="ORF">VKT23_008976</name>
</gene>
<dbReference type="InterPro" id="IPR002018">
    <property type="entry name" value="CarbesteraseB"/>
</dbReference>
<dbReference type="PROSITE" id="PS00122">
    <property type="entry name" value="CARBOXYLESTERASE_B_1"/>
    <property type="match status" value="1"/>
</dbReference>
<feature type="signal peptide" evidence="3">
    <location>
        <begin position="1"/>
        <end position="22"/>
    </location>
</feature>
<dbReference type="Proteomes" id="UP001498398">
    <property type="component" value="Unassembled WGS sequence"/>
</dbReference>
<proteinExistence type="inferred from homology"/>
<name>A0ABR1JGY3_9AGAR</name>
<feature type="domain" description="Carboxylesterase type B" evidence="5">
    <location>
        <begin position="23"/>
        <end position="515"/>
    </location>
</feature>
<evidence type="ECO:0000256" key="2">
    <source>
        <dbReference type="ARBA" id="ARBA00022801"/>
    </source>
</evidence>
<dbReference type="InterPro" id="IPR050309">
    <property type="entry name" value="Type-B_Carboxylest/Lipase"/>
</dbReference>
<organism evidence="6 7">
    <name type="scientific">Marasmiellus scandens</name>
    <dbReference type="NCBI Taxonomy" id="2682957"/>
    <lineage>
        <taxon>Eukaryota</taxon>
        <taxon>Fungi</taxon>
        <taxon>Dikarya</taxon>
        <taxon>Basidiomycota</taxon>
        <taxon>Agaricomycotina</taxon>
        <taxon>Agaricomycetes</taxon>
        <taxon>Agaricomycetidae</taxon>
        <taxon>Agaricales</taxon>
        <taxon>Marasmiineae</taxon>
        <taxon>Omphalotaceae</taxon>
        <taxon>Marasmiellus</taxon>
    </lineage>
</organism>
<accession>A0ABR1JGY3</accession>
<protein>
    <recommendedName>
        <fullName evidence="3">Carboxylic ester hydrolase</fullName>
        <ecNumber evidence="3">3.1.1.-</ecNumber>
    </recommendedName>
</protein>
<sequence length="576" mass="61594">MSVLSLPLLFAVSTSLFLCLNAQQPTVSLDYGEFVGSDDSSTGITSFLGIRFADPPTEERRWQPAVSPPSSSVGTVDATKFANICVGIGQAGDQASEDCLFGNVFVPSGTKSSDGLPVMVWFHGGGFQSGSTRDFDPTMLIKSSAHPMLFASFAYRLGALGFMGGSPLKEDGQLNIGLQDQRTALAWVQRYISNFGGDPNRVTISGQSGGAGSNMFHLLANDGDTGGLFHGVMGDSPSLSFTPTFDSNFAEGVFNQFSSNAGCGTNTSSNVMSCLRSVGINDLVQSWNKLVSNRSSTLFNFAPIVDGDFIRTEPVSAFRSGKFANVPVFFGSNTNEGTGWSAGLRNAAANTANRNANERTVFNFLHGQWPSLNQTSFNNEGVSLYPLNNFDSVNAQGAQMYGEARYICTAGLITASLAGAGQQAFQYHYDNAHLGSSHGSELAGIFPTQTSLSRANVQDLELFQAMREYWTSFVTTGVPTSSSANVDWDPVSNTDDGSPRILLRPNGIRMEDITEQLDERCSFWHDNLGGQELPVADPDPEEPGSGSTSQVDGDARRLGANYPLLVLCVVVLMISY</sequence>
<dbReference type="EMBL" id="JBANRG010000014">
    <property type="protein sequence ID" value="KAK7461047.1"/>
    <property type="molecule type" value="Genomic_DNA"/>
</dbReference>
<reference evidence="6 7" key="1">
    <citation type="submission" date="2024-01" db="EMBL/GenBank/DDBJ databases">
        <title>A draft genome for the cacao thread blight pathogen Marasmiellus scandens.</title>
        <authorList>
            <person name="Baruah I.K."/>
            <person name="Leung J."/>
            <person name="Bukari Y."/>
            <person name="Amoako-Attah I."/>
            <person name="Meinhardt L.W."/>
            <person name="Bailey B.A."/>
            <person name="Cohen S.P."/>
        </authorList>
    </citation>
    <scope>NUCLEOTIDE SEQUENCE [LARGE SCALE GENOMIC DNA]</scope>
    <source>
        <strain evidence="6 7">GH-19</strain>
    </source>
</reference>
<dbReference type="EC" id="3.1.1.-" evidence="3"/>
<comment type="caution">
    <text evidence="6">The sequence shown here is derived from an EMBL/GenBank/DDBJ whole genome shotgun (WGS) entry which is preliminary data.</text>
</comment>
<dbReference type="Pfam" id="PF00135">
    <property type="entry name" value="COesterase"/>
    <property type="match status" value="1"/>
</dbReference>
<evidence type="ECO:0000313" key="6">
    <source>
        <dbReference type="EMBL" id="KAK7461047.1"/>
    </source>
</evidence>
<keyword evidence="2 3" id="KW-0378">Hydrolase</keyword>
<evidence type="ECO:0000313" key="7">
    <source>
        <dbReference type="Proteomes" id="UP001498398"/>
    </source>
</evidence>